<protein>
    <submittedName>
        <fullName evidence="1">Uncharacterized protein</fullName>
    </submittedName>
</protein>
<name>A0A9E7KS73_9LILI</name>
<sequence>MRRHVHRGRHRRMAPADTTILITGETFEPNCGHQYNRHCEQFYPRI</sequence>
<organism evidence="1 2">
    <name type="scientific">Musa troglodytarum</name>
    <name type="common">fe'i banana</name>
    <dbReference type="NCBI Taxonomy" id="320322"/>
    <lineage>
        <taxon>Eukaryota</taxon>
        <taxon>Viridiplantae</taxon>
        <taxon>Streptophyta</taxon>
        <taxon>Embryophyta</taxon>
        <taxon>Tracheophyta</taxon>
        <taxon>Spermatophyta</taxon>
        <taxon>Magnoliopsida</taxon>
        <taxon>Liliopsida</taxon>
        <taxon>Zingiberales</taxon>
        <taxon>Musaceae</taxon>
        <taxon>Musa</taxon>
    </lineage>
</organism>
<evidence type="ECO:0000313" key="1">
    <source>
        <dbReference type="EMBL" id="URE25714.1"/>
    </source>
</evidence>
<dbReference type="EMBL" id="CP097510">
    <property type="protein sequence ID" value="URE25714.1"/>
    <property type="molecule type" value="Genomic_DNA"/>
</dbReference>
<dbReference type="AlphaFoldDB" id="A0A9E7KS73"/>
<reference evidence="1" key="1">
    <citation type="submission" date="2022-05" db="EMBL/GenBank/DDBJ databases">
        <title>The Musa troglodytarum L. genome provides insights into the mechanism of non-climacteric behaviour and enrichment of carotenoids.</title>
        <authorList>
            <person name="Wang J."/>
        </authorList>
    </citation>
    <scope>NUCLEOTIDE SEQUENCE</scope>
    <source>
        <tissue evidence="1">Leaf</tissue>
    </source>
</reference>
<dbReference type="Proteomes" id="UP001055439">
    <property type="component" value="Chromosome 8"/>
</dbReference>
<evidence type="ECO:0000313" key="2">
    <source>
        <dbReference type="Proteomes" id="UP001055439"/>
    </source>
</evidence>
<keyword evidence="2" id="KW-1185">Reference proteome</keyword>
<proteinExistence type="predicted"/>
<dbReference type="OrthoDB" id="1925302at2759"/>
<gene>
    <name evidence="1" type="ORF">MUK42_34905</name>
</gene>
<accession>A0A9E7KS73</accession>